<dbReference type="PANTHER" id="PTHR42735:SF6">
    <property type="entry name" value="SPHINGOSINE-1-PHOSPHATE LYASE 1"/>
    <property type="match status" value="1"/>
</dbReference>
<keyword evidence="2 4" id="KW-0663">Pyridoxal phosphate</keyword>
<dbReference type="GO" id="GO:0019752">
    <property type="term" value="P:carboxylic acid metabolic process"/>
    <property type="evidence" value="ECO:0007669"/>
    <property type="project" value="InterPro"/>
</dbReference>
<protein>
    <submittedName>
        <fullName evidence="6">Pyridoxal-dependent decarboxylase</fullName>
    </submittedName>
</protein>
<organism evidence="6 7">
    <name type="scientific">Lacinutrix neustonica</name>
    <dbReference type="NCBI Taxonomy" id="2980107"/>
    <lineage>
        <taxon>Bacteria</taxon>
        <taxon>Pseudomonadati</taxon>
        <taxon>Bacteroidota</taxon>
        <taxon>Flavobacteriia</taxon>
        <taxon>Flavobacteriales</taxon>
        <taxon>Flavobacteriaceae</taxon>
        <taxon>Lacinutrix</taxon>
    </lineage>
</organism>
<dbReference type="EMBL" id="CP113088">
    <property type="protein sequence ID" value="WAC02331.1"/>
    <property type="molecule type" value="Genomic_DNA"/>
</dbReference>
<comment type="similarity">
    <text evidence="5">Belongs to the group II decarboxylase family.</text>
</comment>
<evidence type="ECO:0000313" key="6">
    <source>
        <dbReference type="EMBL" id="WAC02331.1"/>
    </source>
</evidence>
<keyword evidence="3 5" id="KW-0456">Lyase</keyword>
<evidence type="ECO:0000256" key="1">
    <source>
        <dbReference type="ARBA" id="ARBA00001933"/>
    </source>
</evidence>
<evidence type="ECO:0000256" key="2">
    <source>
        <dbReference type="ARBA" id="ARBA00022898"/>
    </source>
</evidence>
<keyword evidence="7" id="KW-1185">Reference proteome</keyword>
<feature type="modified residue" description="N6-(pyridoxal phosphate)lysine" evidence="4">
    <location>
        <position position="263"/>
    </location>
</feature>
<sequence>MKYWIKKTQEALKTIVFNALDNNANYTTQNILGIPASHLNEEVFPLDAPFLKEAPFMTALVKNPNHIGCHTLDNSEGYFSGTQTIEKELIALCAVDILKGKPLEHDGYVASGGTEANIQAIWTYRNYFMREHHATLDEISIVCSEDSHYSMDKSSNLLSISILKIPNAEEDRSLSSENILAQLMAAKASGKKYFIVVVNMMTTMFGTVDDIDVYVDALKTANVDFKLHVDGAFGGFYYPFSNEENSLNFSNKHVTSFTLDAHKMAQAPYGTGIFLIRKGFMKYVNTEQASYVVGQDSTLIGSRSGANAIAVWMILMKLGPFGWFERIHILQQRSKWLCKQLDDLAIDYYHFPTSNIVTIKSAFVNEELAHKFGLVPDNHLNPKWFKIVVMHHVTIEKLMLLIDAFKTTVIPKA</sequence>
<gene>
    <name evidence="6" type="ORF">N7U66_00835</name>
</gene>
<dbReference type="SUPFAM" id="SSF53383">
    <property type="entry name" value="PLP-dependent transferases"/>
    <property type="match status" value="1"/>
</dbReference>
<dbReference type="InterPro" id="IPR015421">
    <property type="entry name" value="PyrdxlP-dep_Trfase_major"/>
</dbReference>
<dbReference type="PANTHER" id="PTHR42735">
    <property type="match status" value="1"/>
</dbReference>
<dbReference type="AlphaFoldDB" id="A0A9E8SDP7"/>
<reference evidence="6" key="1">
    <citation type="submission" date="2022-11" db="EMBL/GenBank/DDBJ databases">
        <title>Lacinutrix neustonica HL-RS19T sp. nov., isolated from the surface microlayer sample of brackish Lake Shihwa.</title>
        <authorList>
            <person name="Choi J.Y."/>
            <person name="Hwang C.Y."/>
        </authorList>
    </citation>
    <scope>NUCLEOTIDE SEQUENCE</scope>
    <source>
        <strain evidence="6">HL-RS19</strain>
    </source>
</reference>
<comment type="cofactor">
    <cofactor evidence="1 4 5">
        <name>pyridoxal 5'-phosphate</name>
        <dbReference type="ChEBI" id="CHEBI:597326"/>
    </cofactor>
</comment>
<dbReference type="InterPro" id="IPR015424">
    <property type="entry name" value="PyrdxlP-dep_Trfase"/>
</dbReference>
<name>A0A9E8SDP7_9FLAO</name>
<evidence type="ECO:0000256" key="4">
    <source>
        <dbReference type="PIRSR" id="PIRSR602129-50"/>
    </source>
</evidence>
<evidence type="ECO:0000256" key="3">
    <source>
        <dbReference type="ARBA" id="ARBA00023239"/>
    </source>
</evidence>
<dbReference type="InterPro" id="IPR002129">
    <property type="entry name" value="PyrdxlP-dep_de-COase"/>
</dbReference>
<dbReference type="InterPro" id="IPR050477">
    <property type="entry name" value="GrpII_AminoAcid_Decarb"/>
</dbReference>
<dbReference type="Proteomes" id="UP001164705">
    <property type="component" value="Chromosome"/>
</dbReference>
<dbReference type="Gene3D" id="3.40.640.10">
    <property type="entry name" value="Type I PLP-dependent aspartate aminotransferase-like (Major domain)"/>
    <property type="match status" value="1"/>
</dbReference>
<evidence type="ECO:0000313" key="7">
    <source>
        <dbReference type="Proteomes" id="UP001164705"/>
    </source>
</evidence>
<proteinExistence type="inferred from homology"/>
<dbReference type="GO" id="GO:0030170">
    <property type="term" value="F:pyridoxal phosphate binding"/>
    <property type="evidence" value="ECO:0007669"/>
    <property type="project" value="InterPro"/>
</dbReference>
<dbReference type="RefSeq" id="WP_267676927.1">
    <property type="nucleotide sequence ID" value="NZ_CP113088.1"/>
</dbReference>
<dbReference type="GO" id="GO:0016830">
    <property type="term" value="F:carbon-carbon lyase activity"/>
    <property type="evidence" value="ECO:0007669"/>
    <property type="project" value="InterPro"/>
</dbReference>
<dbReference type="KEGG" id="lnu:N7U66_00835"/>
<evidence type="ECO:0000256" key="5">
    <source>
        <dbReference type="RuleBase" id="RU000382"/>
    </source>
</evidence>
<dbReference type="Pfam" id="PF00282">
    <property type="entry name" value="Pyridoxal_deC"/>
    <property type="match status" value="1"/>
</dbReference>
<accession>A0A9E8SDP7</accession>